<dbReference type="Proteomes" id="UP000578531">
    <property type="component" value="Unassembled WGS sequence"/>
</dbReference>
<dbReference type="GeneID" id="59289150"/>
<keyword evidence="2" id="KW-1185">Reference proteome</keyword>
<proteinExistence type="predicted"/>
<evidence type="ECO:0000313" key="1">
    <source>
        <dbReference type="EMBL" id="KAF6234460.1"/>
    </source>
</evidence>
<protein>
    <submittedName>
        <fullName evidence="1">Uncharacterized protein</fullName>
    </submittedName>
</protein>
<dbReference type="RefSeq" id="XP_037163857.1">
    <property type="nucleotide sequence ID" value="XM_037309397.1"/>
</dbReference>
<gene>
    <name evidence="1" type="ORF">HO173_007493</name>
</gene>
<accession>A0A8H6FTN4</accession>
<comment type="caution">
    <text evidence="1">The sequence shown here is derived from an EMBL/GenBank/DDBJ whole genome shotgun (WGS) entry which is preliminary data.</text>
</comment>
<dbReference type="EMBL" id="JACCJC010000030">
    <property type="protein sequence ID" value="KAF6234460.1"/>
    <property type="molecule type" value="Genomic_DNA"/>
</dbReference>
<sequence length="324" mass="37315">MFPPITEHLQYACFIHMAALGCGAVNSEATTFECMVLAYADSVGVDFPYRFRTYEAHVPLQRSKSRGRYTRTGTYGDAAALPIWHEPEIMGPFISIGTGIPPIDFFSKKKGNFNNAVTTFQAALKLPSRTVGVHRKTERLSMHDNKERFSYFRFDGDERLGEITLDEWKGHRFTRLTGKDKNPGCMTLEKMYVATAAYLAEPKVQQDLTECARILVRRRQLRMRNGSEWDRYASFSYNDCNVEGCARQRSNKAQDFREHLRKFHQDIAHHEMERRVLECGFIEKSVFVNSVQGYSAARRPFPGRKTRCRPLSVRRGQALPRYGE</sequence>
<dbReference type="OrthoDB" id="1658288at2759"/>
<name>A0A8H6FTN4_9LECA</name>
<evidence type="ECO:0000313" key="2">
    <source>
        <dbReference type="Proteomes" id="UP000578531"/>
    </source>
</evidence>
<organism evidence="1 2">
    <name type="scientific">Letharia columbiana</name>
    <dbReference type="NCBI Taxonomy" id="112416"/>
    <lineage>
        <taxon>Eukaryota</taxon>
        <taxon>Fungi</taxon>
        <taxon>Dikarya</taxon>
        <taxon>Ascomycota</taxon>
        <taxon>Pezizomycotina</taxon>
        <taxon>Lecanoromycetes</taxon>
        <taxon>OSLEUM clade</taxon>
        <taxon>Lecanoromycetidae</taxon>
        <taxon>Lecanorales</taxon>
        <taxon>Lecanorineae</taxon>
        <taxon>Parmeliaceae</taxon>
        <taxon>Letharia</taxon>
    </lineage>
</organism>
<dbReference type="AlphaFoldDB" id="A0A8H6FTN4"/>
<reference evidence="1 2" key="1">
    <citation type="journal article" date="2020" name="Genomics">
        <title>Complete, high-quality genomes from long-read metagenomic sequencing of two wolf lichen thalli reveals enigmatic genome architecture.</title>
        <authorList>
            <person name="McKenzie S.K."/>
            <person name="Walston R.F."/>
            <person name="Allen J.L."/>
        </authorList>
    </citation>
    <scope>NUCLEOTIDE SEQUENCE [LARGE SCALE GENOMIC DNA]</scope>
    <source>
        <strain evidence="1">WasteWater2</strain>
    </source>
</reference>